<dbReference type="HAMAP" id="MF_01810">
    <property type="entry name" value="YidC_type1"/>
    <property type="match status" value="1"/>
</dbReference>
<dbReference type="STRING" id="233100.SAMN05216526_1135"/>
<dbReference type="GO" id="GO:0015031">
    <property type="term" value="P:protein transport"/>
    <property type="evidence" value="ECO:0007669"/>
    <property type="project" value="UniProtKB-KW"/>
</dbReference>
<evidence type="ECO:0000256" key="10">
    <source>
        <dbReference type="ARBA" id="ARBA00023186"/>
    </source>
</evidence>
<evidence type="ECO:0000256" key="4">
    <source>
        <dbReference type="ARBA" id="ARBA00022448"/>
    </source>
</evidence>
<dbReference type="RefSeq" id="WP_076755538.1">
    <property type="nucleotide sequence ID" value="NZ_CP023018.1"/>
</dbReference>
<keyword evidence="17" id="KW-1185">Reference proteome</keyword>
<dbReference type="Pfam" id="PF02096">
    <property type="entry name" value="60KD_IMP"/>
    <property type="match status" value="1"/>
</dbReference>
<dbReference type="CDD" id="cd19961">
    <property type="entry name" value="EcYidC-like_peri"/>
    <property type="match status" value="1"/>
</dbReference>
<dbReference type="InterPro" id="IPR038221">
    <property type="entry name" value="YidC_periplasmic_sf"/>
</dbReference>
<evidence type="ECO:0000256" key="8">
    <source>
        <dbReference type="ARBA" id="ARBA00022989"/>
    </source>
</evidence>
<evidence type="ECO:0000256" key="13">
    <source>
        <dbReference type="HAMAP-Rule" id="MF_01810"/>
    </source>
</evidence>
<dbReference type="CDD" id="cd20070">
    <property type="entry name" value="5TM_YidC_Alb3"/>
    <property type="match status" value="1"/>
</dbReference>
<evidence type="ECO:0000259" key="15">
    <source>
        <dbReference type="Pfam" id="PF14849"/>
    </source>
</evidence>
<dbReference type="NCBIfam" id="NF002352">
    <property type="entry name" value="PRK01318.1-3"/>
    <property type="match status" value="1"/>
</dbReference>
<proteinExistence type="inferred from homology"/>
<dbReference type="InterPro" id="IPR001708">
    <property type="entry name" value="YidC/ALB3/OXA1/COX18"/>
</dbReference>
<keyword evidence="7 13" id="KW-0653">Protein transport</keyword>
<feature type="transmembrane region" description="Helical" evidence="13">
    <location>
        <begin position="509"/>
        <end position="533"/>
    </location>
</feature>
<reference evidence="16 17" key="1">
    <citation type="submission" date="2017-01" db="EMBL/GenBank/DDBJ databases">
        <authorList>
            <person name="Mah S.A."/>
            <person name="Swanson W.J."/>
            <person name="Moy G.W."/>
            <person name="Vacquier V.D."/>
        </authorList>
    </citation>
    <scope>NUCLEOTIDE SEQUENCE [LARGE SCALE GENOMIC DNA]</scope>
    <source>
        <strain evidence="16 17">M9</strain>
    </source>
</reference>
<feature type="domain" description="Membrane insertase YidC N-terminal" evidence="15">
    <location>
        <begin position="79"/>
        <end position="359"/>
    </location>
</feature>
<dbReference type="EMBL" id="FTPK01000002">
    <property type="protein sequence ID" value="SIT69668.1"/>
    <property type="molecule type" value="Genomic_DNA"/>
</dbReference>
<dbReference type="NCBIfam" id="TIGR03592">
    <property type="entry name" value="yidC_oxa1_cterm"/>
    <property type="match status" value="1"/>
</dbReference>
<keyword evidence="4 13" id="KW-0813">Transport</keyword>
<organism evidence="16 17">
    <name type="scientific">Ectothiorhodosinus mongolicus</name>
    <dbReference type="NCBI Taxonomy" id="233100"/>
    <lineage>
        <taxon>Bacteria</taxon>
        <taxon>Pseudomonadati</taxon>
        <taxon>Pseudomonadota</taxon>
        <taxon>Gammaproteobacteria</taxon>
        <taxon>Chromatiales</taxon>
        <taxon>Ectothiorhodospiraceae</taxon>
        <taxon>Ectothiorhodosinus</taxon>
    </lineage>
</organism>
<dbReference type="GO" id="GO:0051205">
    <property type="term" value="P:protein insertion into membrane"/>
    <property type="evidence" value="ECO:0007669"/>
    <property type="project" value="TreeGrafter"/>
</dbReference>
<comment type="function">
    <text evidence="13">Required for the insertion and/or proper folding and/or complex formation of integral membrane proteins into the membrane. Involved in integration of membrane proteins that insert both dependently and independently of the Sec translocase complex, as well as at least some lipoproteins. Aids folding of multispanning membrane proteins.</text>
</comment>
<dbReference type="Pfam" id="PF14849">
    <property type="entry name" value="YidC_periplas"/>
    <property type="match status" value="1"/>
</dbReference>
<evidence type="ECO:0000256" key="11">
    <source>
        <dbReference type="ARBA" id="ARBA00033245"/>
    </source>
</evidence>
<evidence type="ECO:0000256" key="12">
    <source>
        <dbReference type="ARBA" id="ARBA00033342"/>
    </source>
</evidence>
<name>A0A1R3VX22_9GAMM</name>
<evidence type="ECO:0000256" key="6">
    <source>
        <dbReference type="ARBA" id="ARBA00022692"/>
    </source>
</evidence>
<evidence type="ECO:0000256" key="1">
    <source>
        <dbReference type="ARBA" id="ARBA00004429"/>
    </source>
</evidence>
<feature type="domain" description="Membrane insertase YidC/Oxa/ALB C-terminal" evidence="14">
    <location>
        <begin position="370"/>
        <end position="548"/>
    </location>
</feature>
<dbReference type="PANTHER" id="PTHR12428:SF65">
    <property type="entry name" value="CYTOCHROME C OXIDASE ASSEMBLY PROTEIN COX18, MITOCHONDRIAL"/>
    <property type="match status" value="1"/>
</dbReference>
<evidence type="ECO:0000256" key="5">
    <source>
        <dbReference type="ARBA" id="ARBA00022475"/>
    </source>
</evidence>
<keyword evidence="10 13" id="KW-0143">Chaperone</keyword>
<keyword evidence="8 13" id="KW-1133">Transmembrane helix</keyword>
<dbReference type="NCBIfam" id="NF002353">
    <property type="entry name" value="PRK01318.1-4"/>
    <property type="match status" value="1"/>
</dbReference>
<dbReference type="PRINTS" id="PR00701">
    <property type="entry name" value="60KDINNERMP"/>
</dbReference>
<dbReference type="InterPro" id="IPR028053">
    <property type="entry name" value="Membr_insert_YidC_N"/>
</dbReference>
<evidence type="ECO:0000313" key="17">
    <source>
        <dbReference type="Proteomes" id="UP000223759"/>
    </source>
</evidence>
<evidence type="ECO:0000256" key="2">
    <source>
        <dbReference type="ARBA" id="ARBA00010527"/>
    </source>
</evidence>
<comment type="caution">
    <text evidence="13">Lacks conserved residue(s) required for the propagation of feature annotation.</text>
</comment>
<dbReference type="GO" id="GO:0005886">
    <property type="term" value="C:plasma membrane"/>
    <property type="evidence" value="ECO:0007669"/>
    <property type="project" value="UniProtKB-SubCell"/>
</dbReference>
<dbReference type="InterPro" id="IPR028055">
    <property type="entry name" value="YidC/Oxa/ALB_C"/>
</dbReference>
<comment type="subcellular location">
    <subcellularLocation>
        <location evidence="1">Cell inner membrane</location>
        <topology evidence="1">Multi-pass membrane protein</topology>
    </subcellularLocation>
    <subcellularLocation>
        <location evidence="13">Cell membrane</location>
        <topology evidence="13">Multi-pass membrane protein</topology>
    </subcellularLocation>
</comment>
<sequence length="569" mass="64744">MENLRPILYLSLVFLLFLIWQAWRVDYGPEPLVQAQEAAAQLGQDIAELREDVPDSPAAEARRVPTETQTVTGVSRGVVRVVTDTFDLLIDTRGGDLIQVDLPSYPVSLKTPDQATRILDERRRSYVAQSGLVHDRITDVDTEDRAPSHHAVFTAQASEYRLAEGQDELRVPLVWESDEGIRVTKTYTFRRGDFLIGLEHLVENNSNQDWIGRQYRQLRHGPTPPRDSWFLYTFTGAAYFDDKYVKESLEGIGNSISQREIINGWIAIIEHYFLSSWIPFEGENNLLYARELSAQGQPHHIIGLRSEAMVVPAGNSGVLESRLWIGPKLQQPLSEITRGLELTVDYGIFTFLAKPLFWLLRVIHDFVGNWGWAIIVLTLLIKLAFFHLSATSYRSMAKMRAAQPKMMALKERFGDDKQRMNQALMELYKKEKINPLGGCLPILVQIPVFIALYWVLLESVELRQAPWIFWLQDLSVRDPFFVLPLLMGASMIVQFKLNPAPIDPIQAKIMMALPVVFTVFFAFFPAGLVLYWLTNNILSIAQQYYITRKIEDSMPKPGSGKKAKSSASD</sequence>
<dbReference type="PANTHER" id="PTHR12428">
    <property type="entry name" value="OXA1"/>
    <property type="match status" value="1"/>
</dbReference>
<comment type="similarity">
    <text evidence="2 13">Belongs to the OXA1/ALB3/YidC family. Type 1 subfamily.</text>
</comment>
<dbReference type="InterPro" id="IPR047196">
    <property type="entry name" value="YidC_ALB_C"/>
</dbReference>
<dbReference type="GO" id="GO:0032977">
    <property type="term" value="F:membrane insertase activity"/>
    <property type="evidence" value="ECO:0007669"/>
    <property type="project" value="InterPro"/>
</dbReference>
<feature type="transmembrane region" description="Helical" evidence="13">
    <location>
        <begin position="435"/>
        <end position="456"/>
    </location>
</feature>
<keyword evidence="9 13" id="KW-0472">Membrane</keyword>
<evidence type="ECO:0000256" key="7">
    <source>
        <dbReference type="ARBA" id="ARBA00022927"/>
    </source>
</evidence>
<dbReference type="AlphaFoldDB" id="A0A1R3VX22"/>
<keyword evidence="6 13" id="KW-0812">Transmembrane</keyword>
<dbReference type="PRINTS" id="PR01900">
    <property type="entry name" value="YIDCPROTEIN"/>
</dbReference>
<feature type="transmembrane region" description="Helical" evidence="13">
    <location>
        <begin position="370"/>
        <end position="390"/>
    </location>
</feature>
<dbReference type="OrthoDB" id="9780552at2"/>
<accession>A0A1R3VX22</accession>
<dbReference type="NCBIfam" id="TIGR03593">
    <property type="entry name" value="yidC_nterm"/>
    <property type="match status" value="1"/>
</dbReference>
<evidence type="ECO:0000259" key="14">
    <source>
        <dbReference type="Pfam" id="PF02096"/>
    </source>
</evidence>
<evidence type="ECO:0000256" key="9">
    <source>
        <dbReference type="ARBA" id="ARBA00023136"/>
    </source>
</evidence>
<evidence type="ECO:0000256" key="3">
    <source>
        <dbReference type="ARBA" id="ARBA00015325"/>
    </source>
</evidence>
<protein>
    <recommendedName>
        <fullName evidence="3 13">Membrane protein insertase YidC</fullName>
    </recommendedName>
    <alternativeName>
        <fullName evidence="12 13">Foldase YidC</fullName>
    </alternativeName>
    <alternativeName>
        <fullName evidence="11 13">Membrane integrase YidC</fullName>
    </alternativeName>
    <alternativeName>
        <fullName evidence="13">Membrane protein YidC</fullName>
    </alternativeName>
</protein>
<dbReference type="Proteomes" id="UP000223759">
    <property type="component" value="Unassembled WGS sequence"/>
</dbReference>
<evidence type="ECO:0000313" key="16">
    <source>
        <dbReference type="EMBL" id="SIT69668.1"/>
    </source>
</evidence>
<keyword evidence="5 13" id="KW-1003">Cell membrane</keyword>
<dbReference type="InterPro" id="IPR019998">
    <property type="entry name" value="Membr_insert_YidC"/>
</dbReference>
<comment type="subunit">
    <text evidence="13">Interacts with the Sec translocase complex via SecD. Specifically interacts with transmembrane segments of nascent integral membrane proteins during membrane integration.</text>
</comment>
<gene>
    <name evidence="13" type="primary">yidC</name>
    <name evidence="16" type="ORF">SAMN05216526_1135</name>
</gene>
<dbReference type="Gene3D" id="2.70.98.90">
    <property type="match status" value="1"/>
</dbReference>